<reference evidence="2 3" key="1">
    <citation type="submission" date="2024-10" db="EMBL/GenBank/DDBJ databases">
        <authorList>
            <person name="Kim D."/>
        </authorList>
    </citation>
    <scope>NUCLEOTIDE SEQUENCE [LARGE SCALE GENOMIC DNA]</scope>
    <source>
        <strain evidence="2">BH-2024</strain>
    </source>
</reference>
<accession>A0ABD2MFI3</accession>
<dbReference type="AlphaFoldDB" id="A0ABD2MFI3"/>
<evidence type="ECO:0000259" key="1">
    <source>
        <dbReference type="Pfam" id="PF01764"/>
    </source>
</evidence>
<evidence type="ECO:0000313" key="3">
    <source>
        <dbReference type="Proteomes" id="UP001620626"/>
    </source>
</evidence>
<evidence type="ECO:0000313" key="2">
    <source>
        <dbReference type="EMBL" id="KAL3125892.1"/>
    </source>
</evidence>
<keyword evidence="3" id="KW-1185">Reference proteome</keyword>
<dbReference type="InterPro" id="IPR029058">
    <property type="entry name" value="AB_hydrolase_fold"/>
</dbReference>
<name>A0ABD2MFI3_9BILA</name>
<sequence>MSLDFAAAAYSPDPLPCLSKRNATLQMLQQIPCDAFKNECWAFVALSPSKIVFSVRGTRTSAQLIIELIETMTAPKKSFPAGGSVQHYFYASLDALWSVGFGKKLRELKKLNPQLPILFTGHSLGGAIASLASARFAFENQDLVKSSEIFLVTFGQPRVGNIGYANAHDWLVPNSFRIVHRYDLVAHLPYCYESLLSPHRCISLRNHGPFHHGTEIWYPSDEMDPERSLFVVCSGHPFGEDDHCSNAYYVHFGVVDHFQYFGRDVDAYGTRGCAAGRMSAKGQRCKWSRRKCEDNRTTRRGREI</sequence>
<comment type="caution">
    <text evidence="2">The sequence shown here is derived from an EMBL/GenBank/DDBJ whole genome shotgun (WGS) entry which is preliminary data.</text>
</comment>
<dbReference type="PANTHER" id="PTHR45908">
    <property type="entry name" value="PROTEIN CBG11750-RELATED"/>
    <property type="match status" value="1"/>
</dbReference>
<dbReference type="CDD" id="cd00519">
    <property type="entry name" value="Lipase_3"/>
    <property type="match status" value="1"/>
</dbReference>
<dbReference type="SUPFAM" id="SSF53474">
    <property type="entry name" value="alpha/beta-Hydrolases"/>
    <property type="match status" value="1"/>
</dbReference>
<dbReference type="Pfam" id="PF01764">
    <property type="entry name" value="Lipase_3"/>
    <property type="match status" value="1"/>
</dbReference>
<dbReference type="InterPro" id="IPR002921">
    <property type="entry name" value="Fungal_lipase-type"/>
</dbReference>
<proteinExistence type="predicted"/>
<dbReference type="Gene3D" id="3.40.50.1820">
    <property type="entry name" value="alpha/beta hydrolase"/>
    <property type="match status" value="1"/>
</dbReference>
<dbReference type="PANTHER" id="PTHR45908:SF19">
    <property type="entry name" value="FUNGAL LIPASE-LIKE DOMAIN-CONTAINING PROTEIN"/>
    <property type="match status" value="1"/>
</dbReference>
<dbReference type="Proteomes" id="UP001620626">
    <property type="component" value="Unassembled WGS sequence"/>
</dbReference>
<dbReference type="EMBL" id="JBICBT010000016">
    <property type="protein sequence ID" value="KAL3125892.1"/>
    <property type="molecule type" value="Genomic_DNA"/>
</dbReference>
<feature type="domain" description="Fungal lipase-type" evidence="1">
    <location>
        <begin position="52"/>
        <end position="192"/>
    </location>
</feature>
<gene>
    <name evidence="2" type="ORF">niasHT_009421</name>
</gene>
<protein>
    <recommendedName>
        <fullName evidence="1">Fungal lipase-type domain-containing protein</fullName>
    </recommendedName>
</protein>
<organism evidence="2 3">
    <name type="scientific">Heterodera trifolii</name>
    <dbReference type="NCBI Taxonomy" id="157864"/>
    <lineage>
        <taxon>Eukaryota</taxon>
        <taxon>Metazoa</taxon>
        <taxon>Ecdysozoa</taxon>
        <taxon>Nematoda</taxon>
        <taxon>Chromadorea</taxon>
        <taxon>Rhabditida</taxon>
        <taxon>Tylenchina</taxon>
        <taxon>Tylenchomorpha</taxon>
        <taxon>Tylenchoidea</taxon>
        <taxon>Heteroderidae</taxon>
        <taxon>Heteroderinae</taxon>
        <taxon>Heterodera</taxon>
    </lineage>
</organism>